<dbReference type="GO" id="GO:0047936">
    <property type="term" value="F:glucose 1-dehydrogenase [NAD(P)+] activity"/>
    <property type="evidence" value="ECO:0007669"/>
    <property type="project" value="UniProtKB-EC"/>
</dbReference>
<comment type="caution">
    <text evidence="4">The sequence shown here is derived from an EMBL/GenBank/DDBJ whole genome shotgun (WGS) entry which is preliminary data.</text>
</comment>
<dbReference type="RefSeq" id="WP_136428442.1">
    <property type="nucleotide sequence ID" value="NZ_SSSM01000005.1"/>
</dbReference>
<dbReference type="SMART" id="SM00822">
    <property type="entry name" value="PKS_KR"/>
    <property type="match status" value="1"/>
</dbReference>
<keyword evidence="2 4" id="KW-0560">Oxidoreductase</keyword>
<dbReference type="AlphaFoldDB" id="A0A4S4FJN0"/>
<dbReference type="CDD" id="cd05233">
    <property type="entry name" value="SDR_c"/>
    <property type="match status" value="1"/>
</dbReference>
<evidence type="ECO:0000259" key="3">
    <source>
        <dbReference type="SMART" id="SM00822"/>
    </source>
</evidence>
<dbReference type="PANTHER" id="PTHR43639">
    <property type="entry name" value="OXIDOREDUCTASE, SHORT-CHAIN DEHYDROGENASE/REDUCTASE FAMILY (AFU_ORTHOLOGUE AFUA_5G02870)"/>
    <property type="match status" value="1"/>
</dbReference>
<dbReference type="InterPro" id="IPR057326">
    <property type="entry name" value="KR_dom"/>
</dbReference>
<comment type="similarity">
    <text evidence="1">Belongs to the short-chain dehydrogenases/reductases (SDR) family.</text>
</comment>
<dbReference type="EMBL" id="SSSM01000005">
    <property type="protein sequence ID" value="THG30062.1"/>
    <property type="molecule type" value="Genomic_DNA"/>
</dbReference>
<organism evidence="4 5">
    <name type="scientific">Naasia lichenicola</name>
    <dbReference type="NCBI Taxonomy" id="2565933"/>
    <lineage>
        <taxon>Bacteria</taxon>
        <taxon>Bacillati</taxon>
        <taxon>Actinomycetota</taxon>
        <taxon>Actinomycetes</taxon>
        <taxon>Micrococcales</taxon>
        <taxon>Microbacteriaceae</taxon>
        <taxon>Naasia</taxon>
    </lineage>
</organism>
<proteinExistence type="inferred from homology"/>
<dbReference type="PROSITE" id="PS00061">
    <property type="entry name" value="ADH_SHORT"/>
    <property type="match status" value="1"/>
</dbReference>
<dbReference type="PANTHER" id="PTHR43639:SF1">
    <property type="entry name" value="SHORT-CHAIN DEHYDROGENASE_REDUCTASE FAMILY PROTEIN"/>
    <property type="match status" value="1"/>
</dbReference>
<accession>A0A4S4FJN0</accession>
<evidence type="ECO:0000313" key="5">
    <source>
        <dbReference type="Proteomes" id="UP000309133"/>
    </source>
</evidence>
<dbReference type="Gene3D" id="3.40.50.720">
    <property type="entry name" value="NAD(P)-binding Rossmann-like Domain"/>
    <property type="match status" value="1"/>
</dbReference>
<dbReference type="EC" id="1.1.1.47" evidence="4"/>
<dbReference type="InterPro" id="IPR002347">
    <property type="entry name" value="SDR_fam"/>
</dbReference>
<dbReference type="Proteomes" id="UP000309133">
    <property type="component" value="Unassembled WGS sequence"/>
</dbReference>
<dbReference type="Pfam" id="PF13561">
    <property type="entry name" value="adh_short_C2"/>
    <property type="match status" value="1"/>
</dbReference>
<reference evidence="4 5" key="1">
    <citation type="submission" date="2019-04" db="EMBL/GenBank/DDBJ databases">
        <authorList>
            <person name="Jiang L."/>
        </authorList>
    </citation>
    <scope>NUCLEOTIDE SEQUENCE [LARGE SCALE GENOMIC DNA]</scope>
    <source>
        <strain evidence="4 5">YIM 131853</strain>
    </source>
</reference>
<protein>
    <submittedName>
        <fullName evidence="4">Glucose 1-dehydrogenase</fullName>
        <ecNumber evidence="4">1.1.1.47</ecNumber>
    </submittedName>
</protein>
<name>A0A4S4FJN0_9MICO</name>
<dbReference type="NCBIfam" id="NF005559">
    <property type="entry name" value="PRK07231.1"/>
    <property type="match status" value="1"/>
</dbReference>
<dbReference type="InterPro" id="IPR036291">
    <property type="entry name" value="NAD(P)-bd_dom_sf"/>
</dbReference>
<keyword evidence="5" id="KW-1185">Reference proteome</keyword>
<dbReference type="PRINTS" id="PR00081">
    <property type="entry name" value="GDHRDH"/>
</dbReference>
<feature type="domain" description="Ketoreductase" evidence="3">
    <location>
        <begin position="15"/>
        <end position="190"/>
    </location>
</feature>
<evidence type="ECO:0000313" key="4">
    <source>
        <dbReference type="EMBL" id="THG30062.1"/>
    </source>
</evidence>
<dbReference type="OrthoDB" id="286404at2"/>
<evidence type="ECO:0000256" key="1">
    <source>
        <dbReference type="ARBA" id="ARBA00006484"/>
    </source>
</evidence>
<sequence>MTPTSTPAVRDLEGLTALVTGATSGIGRATAMQLARQGAAVIVHGRDAARGIQVVEEIQLSQGKARFIAADISDPAEATRLAAEAGDVDILVNNAGFSWFGPTADLDPDTLDKLFASNVQAAYLLVAQIGPKMAAKGSGSIINLASMAGTIGLAGGAAYGATKAAVASLAQSWAAEYGPSGVRVNAVAPGPVYTGGAKKETTDSLAPTTLLGRAAQPEEIAEAIGFLASPRAGYVTGAIFPVDGGRTAV</sequence>
<evidence type="ECO:0000256" key="2">
    <source>
        <dbReference type="ARBA" id="ARBA00023002"/>
    </source>
</evidence>
<dbReference type="InterPro" id="IPR020904">
    <property type="entry name" value="Sc_DH/Rdtase_CS"/>
</dbReference>
<dbReference type="SUPFAM" id="SSF51735">
    <property type="entry name" value="NAD(P)-binding Rossmann-fold domains"/>
    <property type="match status" value="1"/>
</dbReference>
<gene>
    <name evidence="4" type="ORF">E6C64_15605</name>
</gene>
<dbReference type="FunFam" id="3.40.50.720:FF:000084">
    <property type="entry name" value="Short-chain dehydrogenase reductase"/>
    <property type="match status" value="1"/>
</dbReference>
<dbReference type="PRINTS" id="PR00080">
    <property type="entry name" value="SDRFAMILY"/>
</dbReference>